<keyword evidence="1" id="KW-1133">Transmembrane helix</keyword>
<protein>
    <submittedName>
        <fullName evidence="2">Uncharacterized protein</fullName>
    </submittedName>
</protein>
<reference evidence="2 3" key="1">
    <citation type="submission" date="2019-10" db="EMBL/GenBank/DDBJ databases">
        <authorList>
            <person name="Karimi E."/>
        </authorList>
    </citation>
    <scope>NUCLEOTIDE SEQUENCE [LARGE SCALE GENOMIC DNA]</scope>
    <source>
        <strain evidence="2">Sphingobacterium sp. 8BC</strain>
    </source>
</reference>
<evidence type="ECO:0000313" key="3">
    <source>
        <dbReference type="Proteomes" id="UP000432350"/>
    </source>
</evidence>
<dbReference type="EMBL" id="CABWMV010000003">
    <property type="protein sequence ID" value="VXC35641.1"/>
    <property type="molecule type" value="Genomic_DNA"/>
</dbReference>
<evidence type="ECO:0000313" key="2">
    <source>
        <dbReference type="EMBL" id="VXC35641.1"/>
    </source>
</evidence>
<proteinExistence type="predicted"/>
<accession>A0A653XZQ8</accession>
<keyword evidence="1" id="KW-0472">Membrane</keyword>
<feature type="transmembrane region" description="Helical" evidence="1">
    <location>
        <begin position="20"/>
        <end position="36"/>
    </location>
</feature>
<keyword evidence="1" id="KW-0812">Transmembrane</keyword>
<dbReference type="Proteomes" id="UP000432350">
    <property type="component" value="Unassembled WGS sequence"/>
</dbReference>
<dbReference type="AlphaFoldDB" id="A0A653XZQ8"/>
<feature type="transmembrane region" description="Helical" evidence="1">
    <location>
        <begin position="56"/>
        <end position="75"/>
    </location>
</feature>
<gene>
    <name evidence="2" type="ORF">SPHINGO8BC_110013</name>
</gene>
<name>A0A653XZQ8_SPHMU</name>
<sequence>MTCMHFIGLTPSQSTNCGPTIIIFSLLSAEFLLHWIKKNKMKTARSPLSNWFIRFIKEILIITNITIIYILYYTYFTRISIAYNNNIQYLQT</sequence>
<organism evidence="2 3">
    <name type="scientific">Sphingobacterium multivorum</name>
    <dbReference type="NCBI Taxonomy" id="28454"/>
    <lineage>
        <taxon>Bacteria</taxon>
        <taxon>Pseudomonadati</taxon>
        <taxon>Bacteroidota</taxon>
        <taxon>Sphingobacteriia</taxon>
        <taxon>Sphingobacteriales</taxon>
        <taxon>Sphingobacteriaceae</taxon>
        <taxon>Sphingobacterium</taxon>
    </lineage>
</organism>
<evidence type="ECO:0000256" key="1">
    <source>
        <dbReference type="SAM" id="Phobius"/>
    </source>
</evidence>